<dbReference type="GO" id="GO:0006428">
    <property type="term" value="P:isoleucyl-tRNA aminoacylation"/>
    <property type="evidence" value="ECO:0007669"/>
    <property type="project" value="UniProtKB-UniRule"/>
</dbReference>
<evidence type="ECO:0000256" key="10">
    <source>
        <dbReference type="ARBA" id="ARBA00022840"/>
    </source>
</evidence>
<feature type="short sequence motif" description="'HIGH' region" evidence="15">
    <location>
        <begin position="106"/>
        <end position="116"/>
    </location>
</feature>
<dbReference type="AlphaFoldDB" id="A0A087BK14"/>
<evidence type="ECO:0000256" key="16">
    <source>
        <dbReference type="SAM" id="MobiDB-lite"/>
    </source>
</evidence>
<dbReference type="EC" id="6.1.1.5" evidence="15"/>
<keyword evidence="8 15" id="KW-0547">Nucleotide-binding</keyword>
<feature type="binding site" evidence="15">
    <location>
        <position position="693"/>
    </location>
    <ligand>
        <name>ATP</name>
        <dbReference type="ChEBI" id="CHEBI:30616"/>
    </ligand>
</feature>
<comment type="subcellular location">
    <subcellularLocation>
        <location evidence="2 15">Cytoplasm</location>
    </subcellularLocation>
</comment>
<comment type="similarity">
    <text evidence="3 15">Belongs to the class-I aminoacyl-tRNA synthetase family. IleS type 2 subfamily.</text>
</comment>
<comment type="function">
    <text evidence="13 15">Catalyzes the attachment of isoleucine to tRNA(Ile). As IleRS can inadvertently accommodate and process structurally similar amino acids such as valine, to avoid such errors it has two additional distinct tRNA(Ile)-dependent editing activities. One activity is designated as 'pretransfer' editing and involves the hydrolysis of activated Val-AMP. The other activity is designated 'posttransfer' editing and involves deacylation of mischarged Val-tRNA(Ile).</text>
</comment>
<keyword evidence="11 15" id="KW-0648">Protein biosynthesis</keyword>
<dbReference type="GO" id="GO:0005737">
    <property type="term" value="C:cytoplasm"/>
    <property type="evidence" value="ECO:0007669"/>
    <property type="project" value="UniProtKB-SubCell"/>
</dbReference>
<dbReference type="InterPro" id="IPR009080">
    <property type="entry name" value="tRNAsynth_Ia_anticodon-bd"/>
</dbReference>
<feature type="domain" description="Aminoacyl-tRNA synthetase class Ia" evidence="17">
    <location>
        <begin position="72"/>
        <end position="724"/>
    </location>
</feature>
<dbReference type="InterPro" id="IPR023586">
    <property type="entry name" value="Ile-tRNA-ligase_type2"/>
</dbReference>
<dbReference type="STRING" id="1693.BMIN_1518"/>
<feature type="region of interest" description="Disordered" evidence="16">
    <location>
        <begin position="35"/>
        <end position="63"/>
    </location>
</feature>
<dbReference type="InterPro" id="IPR001412">
    <property type="entry name" value="aa-tRNA-synth_I_CS"/>
</dbReference>
<evidence type="ECO:0000259" key="17">
    <source>
        <dbReference type="Pfam" id="PF00133"/>
    </source>
</evidence>
<gene>
    <name evidence="15" type="primary">ileS</name>
    <name evidence="19" type="ORF">BMIN_1518</name>
</gene>
<dbReference type="SUPFAM" id="SSF52374">
    <property type="entry name" value="Nucleotidylyl transferase"/>
    <property type="match status" value="1"/>
</dbReference>
<reference evidence="19 20" key="1">
    <citation type="submission" date="2014-03" db="EMBL/GenBank/DDBJ databases">
        <title>Genomics of Bifidobacteria.</title>
        <authorList>
            <person name="Ventura M."/>
            <person name="Milani C."/>
            <person name="Lugli G.A."/>
        </authorList>
    </citation>
    <scope>NUCLEOTIDE SEQUENCE [LARGE SCALE GENOMIC DNA]</scope>
    <source>
        <strain evidence="19 20">LMG 11592</strain>
    </source>
</reference>
<keyword evidence="20" id="KW-1185">Reference proteome</keyword>
<evidence type="ECO:0000256" key="3">
    <source>
        <dbReference type="ARBA" id="ARBA00007078"/>
    </source>
</evidence>
<dbReference type="Pfam" id="PF19302">
    <property type="entry name" value="DUF5915"/>
    <property type="match status" value="1"/>
</dbReference>
<evidence type="ECO:0000256" key="8">
    <source>
        <dbReference type="ARBA" id="ARBA00022741"/>
    </source>
</evidence>
<dbReference type="GO" id="GO:0008270">
    <property type="term" value="F:zinc ion binding"/>
    <property type="evidence" value="ECO:0007669"/>
    <property type="project" value="UniProtKB-UniRule"/>
</dbReference>
<feature type="short sequence motif" description="'KMSKS' region" evidence="15">
    <location>
        <begin position="690"/>
        <end position="694"/>
    </location>
</feature>
<keyword evidence="12 15" id="KW-0030">Aminoacyl-tRNA synthetase</keyword>
<dbReference type="PANTHER" id="PTHR42780">
    <property type="entry name" value="SOLEUCYL-TRNA SYNTHETASE"/>
    <property type="match status" value="1"/>
</dbReference>
<evidence type="ECO:0000259" key="18">
    <source>
        <dbReference type="Pfam" id="PF08264"/>
    </source>
</evidence>
<dbReference type="PANTHER" id="PTHR42780:SF1">
    <property type="entry name" value="ISOLEUCINE--TRNA LIGASE, CYTOPLASMIC"/>
    <property type="match status" value="1"/>
</dbReference>
<evidence type="ECO:0000256" key="7">
    <source>
        <dbReference type="ARBA" id="ARBA00022723"/>
    </source>
</evidence>
<dbReference type="eggNOG" id="COG0060">
    <property type="taxonomic scope" value="Bacteria"/>
</dbReference>
<evidence type="ECO:0000256" key="9">
    <source>
        <dbReference type="ARBA" id="ARBA00022833"/>
    </source>
</evidence>
<dbReference type="GO" id="GO:0000049">
    <property type="term" value="F:tRNA binding"/>
    <property type="evidence" value="ECO:0007669"/>
    <property type="project" value="InterPro"/>
</dbReference>
<dbReference type="InterPro" id="IPR013155">
    <property type="entry name" value="M/V/L/I-tRNA-synth_anticd-bd"/>
</dbReference>
<dbReference type="GO" id="GO:0004822">
    <property type="term" value="F:isoleucine-tRNA ligase activity"/>
    <property type="evidence" value="ECO:0007669"/>
    <property type="project" value="UniProtKB-UniRule"/>
</dbReference>
<keyword evidence="5 15" id="KW-0963">Cytoplasm</keyword>
<keyword evidence="9 15" id="KW-0862">Zinc</keyword>
<dbReference type="InterPro" id="IPR009008">
    <property type="entry name" value="Val/Leu/Ile-tRNA-synth_edit"/>
</dbReference>
<comment type="domain">
    <text evidence="15">IleRS has two distinct active sites: one for aminoacylation and one for editing. The misactivated valine is translocated from the active site to the editing site, which sterically excludes the correctly activated isoleucine. The single editing site contains two valyl binding pockets, one specific for each substrate (Val-AMP or Val-tRNA(Ile)).</text>
</comment>
<comment type="subunit">
    <text evidence="4 15">Monomer.</text>
</comment>
<protein>
    <recommendedName>
        <fullName evidence="15">Isoleucine--tRNA ligase</fullName>
        <ecNumber evidence="15">6.1.1.5</ecNumber>
    </recommendedName>
    <alternativeName>
        <fullName evidence="15">Isoleucyl-tRNA synthetase</fullName>
        <shortName evidence="15">IleRS</shortName>
    </alternativeName>
</protein>
<evidence type="ECO:0000256" key="2">
    <source>
        <dbReference type="ARBA" id="ARBA00004496"/>
    </source>
</evidence>
<dbReference type="CDD" id="cd07961">
    <property type="entry name" value="Anticodon_Ia_Ile_ABEc"/>
    <property type="match status" value="1"/>
</dbReference>
<dbReference type="Pfam" id="PF00133">
    <property type="entry name" value="tRNA-synt_1"/>
    <property type="match status" value="1"/>
</dbReference>
<name>A0A087BK14_9BIFI</name>
<dbReference type="PRINTS" id="PR00984">
    <property type="entry name" value="TRNASYNTHILE"/>
</dbReference>
<dbReference type="InterPro" id="IPR002301">
    <property type="entry name" value="Ile-tRNA-ligase"/>
</dbReference>
<evidence type="ECO:0000256" key="14">
    <source>
        <dbReference type="ARBA" id="ARBA00048359"/>
    </source>
</evidence>
<evidence type="ECO:0000256" key="15">
    <source>
        <dbReference type="HAMAP-Rule" id="MF_02003"/>
    </source>
</evidence>
<dbReference type="FunFam" id="3.40.50.620:FF:000075">
    <property type="entry name" value="Isoleucine--tRNA ligase"/>
    <property type="match status" value="1"/>
</dbReference>
<evidence type="ECO:0000256" key="12">
    <source>
        <dbReference type="ARBA" id="ARBA00023146"/>
    </source>
</evidence>
<dbReference type="InterPro" id="IPR002300">
    <property type="entry name" value="aa-tRNA-synth_Ia"/>
</dbReference>
<dbReference type="SUPFAM" id="SSF50677">
    <property type="entry name" value="ValRS/IleRS/LeuRS editing domain"/>
    <property type="match status" value="1"/>
</dbReference>
<evidence type="ECO:0000256" key="4">
    <source>
        <dbReference type="ARBA" id="ARBA00011245"/>
    </source>
</evidence>
<comment type="caution">
    <text evidence="19">The sequence shown here is derived from an EMBL/GenBank/DDBJ whole genome shotgun (WGS) entry which is preliminary data.</text>
</comment>
<keyword evidence="10 15" id="KW-0067">ATP-binding</keyword>
<dbReference type="CDD" id="cd00818">
    <property type="entry name" value="IleRS_core"/>
    <property type="match status" value="1"/>
</dbReference>
<keyword evidence="6 15" id="KW-0436">Ligase</keyword>
<dbReference type="PROSITE" id="PS00178">
    <property type="entry name" value="AA_TRNA_LIGASE_I"/>
    <property type="match status" value="1"/>
</dbReference>
<dbReference type="NCBIfam" id="TIGR00392">
    <property type="entry name" value="ileS"/>
    <property type="match status" value="1"/>
</dbReference>
<comment type="cofactor">
    <cofactor evidence="1 15">
        <name>Zn(2+)</name>
        <dbReference type="ChEBI" id="CHEBI:29105"/>
    </cofactor>
</comment>
<evidence type="ECO:0000256" key="1">
    <source>
        <dbReference type="ARBA" id="ARBA00001947"/>
    </source>
</evidence>
<comment type="catalytic activity">
    <reaction evidence="14 15">
        <text>tRNA(Ile) + L-isoleucine + ATP = L-isoleucyl-tRNA(Ile) + AMP + diphosphate</text>
        <dbReference type="Rhea" id="RHEA:11060"/>
        <dbReference type="Rhea" id="RHEA-COMP:9666"/>
        <dbReference type="Rhea" id="RHEA-COMP:9695"/>
        <dbReference type="ChEBI" id="CHEBI:30616"/>
        <dbReference type="ChEBI" id="CHEBI:33019"/>
        <dbReference type="ChEBI" id="CHEBI:58045"/>
        <dbReference type="ChEBI" id="CHEBI:78442"/>
        <dbReference type="ChEBI" id="CHEBI:78528"/>
        <dbReference type="ChEBI" id="CHEBI:456215"/>
        <dbReference type="EC" id="6.1.1.5"/>
    </reaction>
</comment>
<evidence type="ECO:0000256" key="13">
    <source>
        <dbReference type="ARBA" id="ARBA00025217"/>
    </source>
</evidence>
<dbReference type="Pfam" id="PF08264">
    <property type="entry name" value="Anticodon_1"/>
    <property type="match status" value="1"/>
</dbReference>
<evidence type="ECO:0000313" key="20">
    <source>
        <dbReference type="Proteomes" id="UP000029014"/>
    </source>
</evidence>
<accession>A0A087BK14</accession>
<dbReference type="EMBL" id="JGZD01000014">
    <property type="protein sequence ID" value="KFI71364.1"/>
    <property type="molecule type" value="Genomic_DNA"/>
</dbReference>
<dbReference type="Gene3D" id="1.10.730.10">
    <property type="entry name" value="Isoleucyl-tRNA Synthetase, Domain 1"/>
    <property type="match status" value="1"/>
</dbReference>
<dbReference type="InterPro" id="IPR014729">
    <property type="entry name" value="Rossmann-like_a/b/a_fold"/>
</dbReference>
<evidence type="ECO:0000256" key="11">
    <source>
        <dbReference type="ARBA" id="ARBA00022917"/>
    </source>
</evidence>
<evidence type="ECO:0000313" key="19">
    <source>
        <dbReference type="EMBL" id="KFI71364.1"/>
    </source>
</evidence>
<keyword evidence="7 15" id="KW-0479">Metal-binding</keyword>
<dbReference type="GO" id="GO:0002161">
    <property type="term" value="F:aminoacyl-tRNA deacylase activity"/>
    <property type="evidence" value="ECO:0007669"/>
    <property type="project" value="InterPro"/>
</dbReference>
<evidence type="ECO:0000256" key="5">
    <source>
        <dbReference type="ARBA" id="ARBA00022490"/>
    </source>
</evidence>
<dbReference type="SUPFAM" id="SSF47323">
    <property type="entry name" value="Anticodon-binding domain of a subclass of class I aminoacyl-tRNA synthetases"/>
    <property type="match status" value="2"/>
</dbReference>
<sequence>MRRRHGKRGGTAVPSVQWIAASSSQAMEWTCETRRATVSESTNSHAYPKATADGSHDRVTPSPDFPALETSVLKYWDGEKTFEKSVERRPSGDHSQNEFVFFDGPPFANGLPHYGHLLTGYAKDVIPRYQTMKGHRVNRVFGWDTHGLPAELEAQKELGIESVDQINEMGIEKFNDACRTSVLKYTNEWRDYVHRQGRWVDFEHGYKTLDIPYMESVMWAFKQLYDKGLAYQGHRVLPYCPTDRTPLSAHELRMDADVYQDRQDTTVSVAVRLRDEEDAYAVFWTTTPWTVPTNFAIVVGADIDYVEVRPTQGRFAGKKFYLGRPLLASYAKELGEDYEVVRELKGADMEGWRYWPVFPYFADDAATGENGTPGPNAYRIFTADYVDTIEGTGLVHQAPYGEDDMATLTAKGIRSVDVLDESCSFNSLCPDYEACTSSTRNLPILRNLRAGDGPLARIPEEHRAILFQEKSYVHSYPHCWRCGTPLIYKPVSSWFVSVTKIKKRLLELNQEINWIPGNVKDGQFGKWLANARDWSISRNRFWGSPIPVWVSDDPKHPRVDVYGSLEELKRDFGDYPRDRKGEINMHRPFIDELVRVNPDDPTGKSHMRRISDVLDCWFESGSMSFAQFHYPFENKEYFEQHFPADYIVEYIGQTRGWFYLLHVMATALFDRPAFKNVICHGIVLGSDGQKMSKHLRNYPDVNGVFDKFGSDAMRWFLMSSPILRGGNLIVTAEGIRDTVRQVMLPVWSSYYFFTLYANAANRGAGFEARALRPDEVAGLPRMDRYLLARTRLLVERTEKALDDFAISDACAAASDFIDVLTNWYIRNTRDRFWNEDPQAFNTLYTVLEVFMRVLAPLAPMEAETVWRGLTGGESVHLADWPFVRDERTGEDTELGRVLVADDALVAAMEKVREIVSGTLSLRKAGHVRVRQPLSKLTVLIQDPKAAEAYTDLLESELNVKDVEFLTLEEAPRHGLRILHRLRVNARAAGPRLGKSVQAAIRAAKSGAWHVDEKTGHPIEETQQGEIELIDGEFEMLDEVEEEDAAHSHDVVSASLPTGGFVILDTALTDDLVAEGYARDAIRSVQDARKEAGLDISDRIALRLVVPSADAAKVEQFRDLIAHETLATSLDVVADADAAELGVSVAKA</sequence>
<proteinExistence type="inferred from homology"/>
<dbReference type="GO" id="GO:0005524">
    <property type="term" value="F:ATP binding"/>
    <property type="evidence" value="ECO:0007669"/>
    <property type="project" value="UniProtKB-UniRule"/>
</dbReference>
<dbReference type="FunFam" id="3.40.50.620:FF:000063">
    <property type="entry name" value="Isoleucine--tRNA ligase"/>
    <property type="match status" value="1"/>
</dbReference>
<dbReference type="Gene3D" id="3.40.50.620">
    <property type="entry name" value="HUPs"/>
    <property type="match status" value="2"/>
</dbReference>
<dbReference type="HAMAP" id="MF_02003">
    <property type="entry name" value="Ile_tRNA_synth_type2"/>
    <property type="match status" value="1"/>
</dbReference>
<dbReference type="Gene3D" id="3.90.740.10">
    <property type="entry name" value="Valyl/Leucyl/Isoleucyl-tRNA synthetase, editing domain"/>
    <property type="match status" value="1"/>
</dbReference>
<feature type="domain" description="Methionyl/Valyl/Leucyl/Isoleucyl-tRNA synthetase anticodon-binding" evidence="18">
    <location>
        <begin position="783"/>
        <end position="934"/>
    </location>
</feature>
<evidence type="ECO:0000256" key="6">
    <source>
        <dbReference type="ARBA" id="ARBA00022598"/>
    </source>
</evidence>
<dbReference type="InterPro" id="IPR033709">
    <property type="entry name" value="Anticodon_Ile_ABEc"/>
</dbReference>
<organism evidence="19 20">
    <name type="scientific">Bifidobacterium minimum</name>
    <dbReference type="NCBI Taxonomy" id="1693"/>
    <lineage>
        <taxon>Bacteria</taxon>
        <taxon>Bacillati</taxon>
        <taxon>Actinomycetota</taxon>
        <taxon>Actinomycetes</taxon>
        <taxon>Bifidobacteriales</taxon>
        <taxon>Bifidobacteriaceae</taxon>
        <taxon>Bifidobacterium</taxon>
    </lineage>
</organism>
<dbReference type="Proteomes" id="UP000029014">
    <property type="component" value="Unassembled WGS sequence"/>
</dbReference>